<sequence>MLCWICTEHALLSYMFIVNFLDLY</sequence>
<reference evidence="1" key="1">
    <citation type="submission" date="2014-09" db="EMBL/GenBank/DDBJ databases">
        <authorList>
            <person name="Magalhaes I.L.F."/>
            <person name="Oliveira U."/>
            <person name="Santos F.R."/>
            <person name="Vidigal T.H.D.A."/>
            <person name="Brescovit A.D."/>
            <person name="Santos A.J."/>
        </authorList>
    </citation>
    <scope>NUCLEOTIDE SEQUENCE</scope>
    <source>
        <tissue evidence="1">Shoot tissue taken approximately 20 cm above the soil surface</tissue>
    </source>
</reference>
<evidence type="ECO:0000313" key="1">
    <source>
        <dbReference type="EMBL" id="JAD53503.1"/>
    </source>
</evidence>
<dbReference type="EMBL" id="GBRH01244392">
    <property type="protein sequence ID" value="JAD53503.1"/>
    <property type="molecule type" value="Transcribed_RNA"/>
</dbReference>
<proteinExistence type="predicted"/>
<name>A0A0A9AUF6_ARUDO</name>
<protein>
    <submittedName>
        <fullName evidence="1">Uncharacterized protein</fullName>
    </submittedName>
</protein>
<dbReference type="AlphaFoldDB" id="A0A0A9AUF6"/>
<reference evidence="1" key="2">
    <citation type="journal article" date="2015" name="Data Brief">
        <title>Shoot transcriptome of the giant reed, Arundo donax.</title>
        <authorList>
            <person name="Barrero R.A."/>
            <person name="Guerrero F.D."/>
            <person name="Moolhuijzen P."/>
            <person name="Goolsby J.A."/>
            <person name="Tidwell J."/>
            <person name="Bellgard S.E."/>
            <person name="Bellgard M.I."/>
        </authorList>
    </citation>
    <scope>NUCLEOTIDE SEQUENCE</scope>
    <source>
        <tissue evidence="1">Shoot tissue taken approximately 20 cm above the soil surface</tissue>
    </source>
</reference>
<accession>A0A0A9AUF6</accession>
<organism evidence="1">
    <name type="scientific">Arundo donax</name>
    <name type="common">Giant reed</name>
    <name type="synonym">Donax arundinaceus</name>
    <dbReference type="NCBI Taxonomy" id="35708"/>
    <lineage>
        <taxon>Eukaryota</taxon>
        <taxon>Viridiplantae</taxon>
        <taxon>Streptophyta</taxon>
        <taxon>Embryophyta</taxon>
        <taxon>Tracheophyta</taxon>
        <taxon>Spermatophyta</taxon>
        <taxon>Magnoliopsida</taxon>
        <taxon>Liliopsida</taxon>
        <taxon>Poales</taxon>
        <taxon>Poaceae</taxon>
        <taxon>PACMAD clade</taxon>
        <taxon>Arundinoideae</taxon>
        <taxon>Arundineae</taxon>
        <taxon>Arundo</taxon>
    </lineage>
</organism>